<dbReference type="AlphaFoldDB" id="A0AAV0XGF7"/>
<sequence length="86" mass="9566">MRLREGEGLLLFLACIQRESGANTSSSSASKVYKHALFRSVGGGRVCEGGARCGGRARRNPWRLIDRSRKHANDKRARAFFVKTKT</sequence>
<organism evidence="1 2">
    <name type="scientific">Macrosiphum euphorbiae</name>
    <name type="common">potato aphid</name>
    <dbReference type="NCBI Taxonomy" id="13131"/>
    <lineage>
        <taxon>Eukaryota</taxon>
        <taxon>Metazoa</taxon>
        <taxon>Ecdysozoa</taxon>
        <taxon>Arthropoda</taxon>
        <taxon>Hexapoda</taxon>
        <taxon>Insecta</taxon>
        <taxon>Pterygota</taxon>
        <taxon>Neoptera</taxon>
        <taxon>Paraneoptera</taxon>
        <taxon>Hemiptera</taxon>
        <taxon>Sternorrhyncha</taxon>
        <taxon>Aphidomorpha</taxon>
        <taxon>Aphidoidea</taxon>
        <taxon>Aphididae</taxon>
        <taxon>Macrosiphini</taxon>
        <taxon>Macrosiphum</taxon>
    </lineage>
</organism>
<gene>
    <name evidence="1" type="ORF">MEUPH1_LOCUS21987</name>
</gene>
<keyword evidence="2" id="KW-1185">Reference proteome</keyword>
<evidence type="ECO:0008006" key="3">
    <source>
        <dbReference type="Google" id="ProtNLM"/>
    </source>
</evidence>
<accession>A0AAV0XGF7</accession>
<name>A0AAV0XGF7_9HEMI</name>
<evidence type="ECO:0000313" key="1">
    <source>
        <dbReference type="EMBL" id="CAI6367520.1"/>
    </source>
</evidence>
<protein>
    <recommendedName>
        <fullName evidence="3">Secreted protein</fullName>
    </recommendedName>
</protein>
<dbReference type="EMBL" id="CARXXK010000004">
    <property type="protein sequence ID" value="CAI6367520.1"/>
    <property type="molecule type" value="Genomic_DNA"/>
</dbReference>
<comment type="caution">
    <text evidence="1">The sequence shown here is derived from an EMBL/GenBank/DDBJ whole genome shotgun (WGS) entry which is preliminary data.</text>
</comment>
<proteinExistence type="predicted"/>
<evidence type="ECO:0000313" key="2">
    <source>
        <dbReference type="Proteomes" id="UP001160148"/>
    </source>
</evidence>
<dbReference type="Proteomes" id="UP001160148">
    <property type="component" value="Unassembled WGS sequence"/>
</dbReference>
<reference evidence="1 2" key="1">
    <citation type="submission" date="2023-01" db="EMBL/GenBank/DDBJ databases">
        <authorList>
            <person name="Whitehead M."/>
        </authorList>
    </citation>
    <scope>NUCLEOTIDE SEQUENCE [LARGE SCALE GENOMIC DNA]</scope>
</reference>